<comment type="caution">
    <text evidence="1">The sequence shown here is derived from an EMBL/GenBank/DDBJ whole genome shotgun (WGS) entry which is preliminary data.</text>
</comment>
<organism evidence="1 2">
    <name type="scientific">Dendrolimus kikuchii</name>
    <dbReference type="NCBI Taxonomy" id="765133"/>
    <lineage>
        <taxon>Eukaryota</taxon>
        <taxon>Metazoa</taxon>
        <taxon>Ecdysozoa</taxon>
        <taxon>Arthropoda</taxon>
        <taxon>Hexapoda</taxon>
        <taxon>Insecta</taxon>
        <taxon>Pterygota</taxon>
        <taxon>Neoptera</taxon>
        <taxon>Endopterygota</taxon>
        <taxon>Lepidoptera</taxon>
        <taxon>Glossata</taxon>
        <taxon>Ditrysia</taxon>
        <taxon>Bombycoidea</taxon>
        <taxon>Lasiocampidae</taxon>
        <taxon>Dendrolimus</taxon>
    </lineage>
</organism>
<accession>A0ACC1DHQ8</accession>
<dbReference type="EMBL" id="CM034388">
    <property type="protein sequence ID" value="KAJ0182977.1"/>
    <property type="molecule type" value="Genomic_DNA"/>
</dbReference>
<keyword evidence="2" id="KW-1185">Reference proteome</keyword>
<evidence type="ECO:0000313" key="1">
    <source>
        <dbReference type="EMBL" id="KAJ0182977.1"/>
    </source>
</evidence>
<evidence type="ECO:0000313" key="2">
    <source>
        <dbReference type="Proteomes" id="UP000824533"/>
    </source>
</evidence>
<dbReference type="Proteomes" id="UP000824533">
    <property type="component" value="Linkage Group LG02"/>
</dbReference>
<reference evidence="1 2" key="1">
    <citation type="journal article" date="2021" name="Front. Genet.">
        <title>Chromosome-Level Genome Assembly Reveals Significant Gene Expansion in the Toll and IMD Signaling Pathways of Dendrolimus kikuchii.</title>
        <authorList>
            <person name="Zhou J."/>
            <person name="Wu P."/>
            <person name="Xiong Z."/>
            <person name="Liu N."/>
            <person name="Zhao N."/>
            <person name="Ji M."/>
            <person name="Qiu Y."/>
            <person name="Yang B."/>
        </authorList>
    </citation>
    <scope>NUCLEOTIDE SEQUENCE [LARGE SCALE GENOMIC DNA]</scope>
    <source>
        <strain evidence="1">Ann1</strain>
    </source>
</reference>
<gene>
    <name evidence="1" type="ORF">K1T71_000953</name>
</gene>
<proteinExistence type="predicted"/>
<sequence>MDECQIWIFAKSHAMEIKTVLQSLLGFHYNIMTVWNATNDLAEALYSKKEMLRHLTRKDHIIIIGGLDEHHLNDNQFSIKDFCSSLQNINIILCDESFSHELKSIEQRCRHVRCIVYHKYSPAQDIIDCVCRLLQKEIQNFAPIDVDNNYNSLSQPGPSASFTIFKERLYTTYGSAGDAGSSNSYAPQRNSAFNAYGDTRYHTSTSKTNNLKTPREVDSTSKESTQPK</sequence>
<protein>
    <submittedName>
        <fullName evidence="1">Uncharacterized protein</fullName>
    </submittedName>
</protein>
<name>A0ACC1DHQ8_9NEOP</name>